<proteinExistence type="predicted"/>
<gene>
    <name evidence="8" type="ORF">SCF082_LOCUS24290</name>
</gene>
<dbReference type="InterPro" id="IPR033464">
    <property type="entry name" value="CSN8_PSD8_EIF3K"/>
</dbReference>
<sequence length="243" mass="27028">ELLAFLNRKKPHVDEAGAPTRQRLARPSGRGLRLPMSEADSVPPEVFQLIAAGRFSELRAACEELELSPSFNEPTAEQVDQDGLRCAAHLLTYLLEGQLDAARFLWKRTALPLQQHAQAQAAHRVLQARWRRQYAESFAQLTAGLWDARLQPLVAEVIRRSREELMEKVAMAYKVVSLSHLSQLLGLDASNAKAACESRHWAVDGDGNVSPVPPKSGDDLIQMGEAQLQRLSEYVAQLEQCKS</sequence>
<evidence type="ECO:0000256" key="5">
    <source>
        <dbReference type="ARBA" id="ARBA00023242"/>
    </source>
</evidence>
<comment type="subcellular location">
    <subcellularLocation>
        <location evidence="2">Cytoplasm</location>
    </subcellularLocation>
    <subcellularLocation>
        <location evidence="1">Nucleus</location>
    </subcellularLocation>
</comment>
<evidence type="ECO:0000313" key="8">
    <source>
        <dbReference type="EMBL" id="CAK9042131.1"/>
    </source>
</evidence>
<dbReference type="EMBL" id="CAXAMM010017792">
    <property type="protein sequence ID" value="CAK9042131.1"/>
    <property type="molecule type" value="Genomic_DNA"/>
</dbReference>
<evidence type="ECO:0000256" key="6">
    <source>
        <dbReference type="SAM" id="MobiDB-lite"/>
    </source>
</evidence>
<dbReference type="PANTHER" id="PTHR13339">
    <property type="entry name" value="COP9 SIGNALOSOME COMPLEX SUBUNIT 8"/>
    <property type="match status" value="1"/>
</dbReference>
<feature type="non-terminal residue" evidence="8">
    <location>
        <position position="1"/>
    </location>
</feature>
<evidence type="ECO:0000313" key="9">
    <source>
        <dbReference type="Proteomes" id="UP001642464"/>
    </source>
</evidence>
<dbReference type="InterPro" id="IPR033205">
    <property type="entry name" value="COP9_CSN8"/>
</dbReference>
<comment type="caution">
    <text evidence="8">The sequence shown here is derived from an EMBL/GenBank/DDBJ whole genome shotgun (WGS) entry which is preliminary data.</text>
</comment>
<dbReference type="Proteomes" id="UP001642464">
    <property type="component" value="Unassembled WGS sequence"/>
</dbReference>
<reference evidence="8 9" key="1">
    <citation type="submission" date="2024-02" db="EMBL/GenBank/DDBJ databases">
        <authorList>
            <person name="Chen Y."/>
            <person name="Shah S."/>
            <person name="Dougan E. K."/>
            <person name="Thang M."/>
            <person name="Chan C."/>
        </authorList>
    </citation>
    <scope>NUCLEOTIDE SEQUENCE [LARGE SCALE GENOMIC DNA]</scope>
</reference>
<evidence type="ECO:0000256" key="4">
    <source>
        <dbReference type="ARBA" id="ARBA00022790"/>
    </source>
</evidence>
<dbReference type="PANTHER" id="PTHR13339:SF0">
    <property type="entry name" value="COP9 SIGNALOSOME COMPLEX SUBUNIT 8"/>
    <property type="match status" value="1"/>
</dbReference>
<feature type="region of interest" description="Disordered" evidence="6">
    <location>
        <begin position="14"/>
        <end position="37"/>
    </location>
</feature>
<evidence type="ECO:0000256" key="3">
    <source>
        <dbReference type="ARBA" id="ARBA00022490"/>
    </source>
</evidence>
<keyword evidence="3" id="KW-0963">Cytoplasm</keyword>
<evidence type="ECO:0000256" key="1">
    <source>
        <dbReference type="ARBA" id="ARBA00004123"/>
    </source>
</evidence>
<feature type="domain" description="CSN8/PSMD8/EIF3K" evidence="7">
    <location>
        <begin position="88"/>
        <end position="214"/>
    </location>
</feature>
<dbReference type="Pfam" id="PF10075">
    <property type="entry name" value="CSN8_PSD8_EIF3K"/>
    <property type="match status" value="1"/>
</dbReference>
<accession>A0ABP0LSC5</accession>
<evidence type="ECO:0000256" key="2">
    <source>
        <dbReference type="ARBA" id="ARBA00004496"/>
    </source>
</evidence>
<protein>
    <submittedName>
        <fullName evidence="8">COP9 signalosome complex subunit 8 (CSN complex subunit 8) (Constitutive photomorphogenesis protein 9) (Protein FUSCA 7)</fullName>
    </submittedName>
</protein>
<keyword evidence="4" id="KW-0736">Signalosome</keyword>
<organism evidence="8 9">
    <name type="scientific">Durusdinium trenchii</name>
    <dbReference type="NCBI Taxonomy" id="1381693"/>
    <lineage>
        <taxon>Eukaryota</taxon>
        <taxon>Sar</taxon>
        <taxon>Alveolata</taxon>
        <taxon>Dinophyceae</taxon>
        <taxon>Suessiales</taxon>
        <taxon>Symbiodiniaceae</taxon>
        <taxon>Durusdinium</taxon>
    </lineage>
</organism>
<name>A0ABP0LSC5_9DINO</name>
<dbReference type="Gene3D" id="1.25.40.990">
    <property type="match status" value="1"/>
</dbReference>
<keyword evidence="5" id="KW-0539">Nucleus</keyword>
<evidence type="ECO:0000259" key="7">
    <source>
        <dbReference type="Pfam" id="PF10075"/>
    </source>
</evidence>
<keyword evidence="9" id="KW-1185">Reference proteome</keyword>